<evidence type="ECO:0000313" key="3">
    <source>
        <dbReference type="Proteomes" id="UP000199643"/>
    </source>
</evidence>
<accession>A0A1G7XCM0</accession>
<dbReference type="Gene3D" id="3.20.20.70">
    <property type="entry name" value="Aldolase class I"/>
    <property type="match status" value="1"/>
</dbReference>
<reference evidence="3" key="1">
    <citation type="submission" date="2016-10" db="EMBL/GenBank/DDBJ databases">
        <authorList>
            <person name="Varghese N."/>
            <person name="Submissions S."/>
        </authorList>
    </citation>
    <scope>NUCLEOTIDE SEQUENCE [LARGE SCALE GENOMIC DNA]</scope>
    <source>
        <strain evidence="3">DSM 17933</strain>
    </source>
</reference>
<protein>
    <submittedName>
        <fullName evidence="2">SPASM domain peptide maturase, grasp-with-spasm system</fullName>
    </submittedName>
</protein>
<evidence type="ECO:0000259" key="1">
    <source>
        <dbReference type="Pfam" id="PF13186"/>
    </source>
</evidence>
<dbReference type="NCBIfam" id="TIGR04193">
    <property type="entry name" value="SPASM_w_grasp"/>
    <property type="match status" value="1"/>
</dbReference>
<keyword evidence="3" id="KW-1185">Reference proteome</keyword>
<dbReference type="Proteomes" id="UP000199643">
    <property type="component" value="Unassembled WGS sequence"/>
</dbReference>
<proteinExistence type="predicted"/>
<organism evidence="2 3">
    <name type="scientific">Pedobacter terrae</name>
    <dbReference type="NCBI Taxonomy" id="405671"/>
    <lineage>
        <taxon>Bacteria</taxon>
        <taxon>Pseudomonadati</taxon>
        <taxon>Bacteroidota</taxon>
        <taxon>Sphingobacteriia</taxon>
        <taxon>Sphingobacteriales</taxon>
        <taxon>Sphingobacteriaceae</taxon>
        <taxon>Pedobacter</taxon>
    </lineage>
</organism>
<dbReference type="SUPFAM" id="SSF102114">
    <property type="entry name" value="Radical SAM enzymes"/>
    <property type="match status" value="1"/>
</dbReference>
<dbReference type="InterPro" id="IPR026497">
    <property type="entry name" value="GRASP-with-SPASM"/>
</dbReference>
<name>A0A1G7XCM0_9SPHI</name>
<sequence>MRYFNLFSSVLLTKGASRILISDLERNVSELQSLDLYNLTEDLKLNSIEDVIKEYDRDSGEIINEYIAFLLENEYGFISHNNWDNSFNQLSFNYDSSDVISNLFLELDNFSVLHKIRSAMDTIDIRYLVIYSIRQLSKEELGELDFIFENTPLEGIEIYCPYYDQINDAFLSYLSDTSKRIYKLVLYNCDTITFSTNENLKFSLEYTKDYITIKNCGIVDLKYFNTNNSKIFESKNYNSCLFKKIGIDIDGNIKNCPLMPDHFGNIRNTSLEKVLEMAGFKKYWNLTKDHIEICKDCEFRYICTDCRAFTEKTHQNKEGLDTSKPLKCGYDPYTGEWSEWSTNPLKEKAMRYYDFKIKQ</sequence>
<dbReference type="Pfam" id="PF13186">
    <property type="entry name" value="SPASM"/>
    <property type="match status" value="1"/>
</dbReference>
<dbReference type="OrthoDB" id="1073749at2"/>
<dbReference type="AlphaFoldDB" id="A0A1G7XCM0"/>
<dbReference type="InterPro" id="IPR023885">
    <property type="entry name" value="4Fe4S-binding_SPASM_dom"/>
</dbReference>
<dbReference type="InterPro" id="IPR058240">
    <property type="entry name" value="rSAM_sf"/>
</dbReference>
<evidence type="ECO:0000313" key="2">
    <source>
        <dbReference type="EMBL" id="SDG81926.1"/>
    </source>
</evidence>
<dbReference type="NCBIfam" id="TIGR04085">
    <property type="entry name" value="rSAM_more_4Fe4S"/>
    <property type="match status" value="1"/>
</dbReference>
<dbReference type="RefSeq" id="WP_090501258.1">
    <property type="nucleotide sequence ID" value="NZ_FNCH01000011.1"/>
</dbReference>
<dbReference type="EMBL" id="FNCH01000011">
    <property type="protein sequence ID" value="SDG81926.1"/>
    <property type="molecule type" value="Genomic_DNA"/>
</dbReference>
<dbReference type="STRING" id="405671.SAMN05421827_111159"/>
<gene>
    <name evidence="2" type="ORF">SAMN05421827_111159</name>
</gene>
<feature type="domain" description="4Fe4S-binding SPASM" evidence="1">
    <location>
        <begin position="241"/>
        <end position="298"/>
    </location>
</feature>
<dbReference type="InterPro" id="IPR013785">
    <property type="entry name" value="Aldolase_TIM"/>
</dbReference>